<evidence type="ECO:0000313" key="2">
    <source>
        <dbReference type="EMBL" id="MPN06838.1"/>
    </source>
</evidence>
<accession>A0A645EXR1</accession>
<dbReference type="AlphaFoldDB" id="A0A645EXR1"/>
<evidence type="ECO:0000259" key="1">
    <source>
        <dbReference type="Pfam" id="PF12682"/>
    </source>
</evidence>
<dbReference type="InterPro" id="IPR008254">
    <property type="entry name" value="Flavodoxin/NO_synth"/>
</dbReference>
<reference evidence="2" key="1">
    <citation type="submission" date="2019-08" db="EMBL/GenBank/DDBJ databases">
        <authorList>
            <person name="Kucharzyk K."/>
            <person name="Murdoch R.W."/>
            <person name="Higgins S."/>
            <person name="Loffler F."/>
        </authorList>
    </citation>
    <scope>NUCLEOTIDE SEQUENCE</scope>
</reference>
<dbReference type="EMBL" id="VSSQ01052784">
    <property type="protein sequence ID" value="MPN06838.1"/>
    <property type="molecule type" value="Genomic_DNA"/>
</dbReference>
<dbReference type="PANTHER" id="PTHR39201:SF1">
    <property type="entry name" value="FLAVODOXIN-LIKE DOMAIN-CONTAINING PROTEIN"/>
    <property type="match status" value="1"/>
</dbReference>
<dbReference type="SUPFAM" id="SSF52218">
    <property type="entry name" value="Flavoproteins"/>
    <property type="match status" value="1"/>
</dbReference>
<comment type="caution">
    <text evidence="2">The sequence shown here is derived from an EMBL/GenBank/DDBJ whole genome shotgun (WGS) entry which is preliminary data.</text>
</comment>
<sequence>MNDRSSRPAIRSRVADMGAYDVVFVGFPVWWYREPSIIDTFMEDYDFSGKTVVPFATSGGSPIGSSGKNLEALAPGAKVESGKRFAANTPGSELAAWAAQWL</sequence>
<gene>
    <name evidence="2" type="ORF">SDC9_154095</name>
</gene>
<name>A0A645EXR1_9ZZZZ</name>
<feature type="domain" description="Flavodoxin-like" evidence="1">
    <location>
        <begin position="1"/>
        <end position="98"/>
    </location>
</feature>
<proteinExistence type="predicted"/>
<dbReference type="Gene3D" id="3.40.50.360">
    <property type="match status" value="1"/>
</dbReference>
<dbReference type="GO" id="GO:0010181">
    <property type="term" value="F:FMN binding"/>
    <property type="evidence" value="ECO:0007669"/>
    <property type="project" value="InterPro"/>
</dbReference>
<dbReference type="Pfam" id="PF12682">
    <property type="entry name" value="Flavodoxin_4"/>
    <property type="match status" value="1"/>
</dbReference>
<organism evidence="2">
    <name type="scientific">bioreactor metagenome</name>
    <dbReference type="NCBI Taxonomy" id="1076179"/>
    <lineage>
        <taxon>unclassified sequences</taxon>
        <taxon>metagenomes</taxon>
        <taxon>ecological metagenomes</taxon>
    </lineage>
</organism>
<protein>
    <recommendedName>
        <fullName evidence="1">Flavodoxin-like domain-containing protein</fullName>
    </recommendedName>
</protein>
<dbReference type="InterPro" id="IPR029039">
    <property type="entry name" value="Flavoprotein-like_sf"/>
</dbReference>
<dbReference type="PANTHER" id="PTHR39201">
    <property type="entry name" value="EXPORTED PROTEIN-RELATED"/>
    <property type="match status" value="1"/>
</dbReference>